<dbReference type="EMBL" id="VSWC01000171">
    <property type="protein sequence ID" value="KAA1070369.1"/>
    <property type="molecule type" value="Genomic_DNA"/>
</dbReference>
<evidence type="ECO:0000313" key="3">
    <source>
        <dbReference type="Proteomes" id="UP000324748"/>
    </source>
</evidence>
<name>A0A5B0M240_PUCGR</name>
<gene>
    <name evidence="1" type="ORF">PGT21_009969</name>
    <name evidence="2" type="ORF">PGTUg99_034261</name>
</gene>
<reference evidence="3 4" key="1">
    <citation type="submission" date="2019-05" db="EMBL/GenBank/DDBJ databases">
        <title>Emergence of the Ug99 lineage of the wheat stem rust pathogen through somatic hybridization.</title>
        <authorList>
            <person name="Li F."/>
            <person name="Upadhyaya N.M."/>
            <person name="Sperschneider J."/>
            <person name="Matny O."/>
            <person name="Nguyen-Phuc H."/>
            <person name="Mago R."/>
            <person name="Raley C."/>
            <person name="Miller M.E."/>
            <person name="Silverstein K.A.T."/>
            <person name="Henningsen E."/>
            <person name="Hirsch C.D."/>
            <person name="Visser B."/>
            <person name="Pretorius Z.A."/>
            <person name="Steffenson B.J."/>
            <person name="Schwessinger B."/>
            <person name="Dodds P.N."/>
            <person name="Figueroa M."/>
        </authorList>
    </citation>
    <scope>NUCLEOTIDE SEQUENCE [LARGE SCALE GENOMIC DNA]</scope>
    <source>
        <strain evidence="1">21-0</strain>
        <strain evidence="2 4">Ug99</strain>
    </source>
</reference>
<dbReference type="Proteomes" id="UP000325313">
    <property type="component" value="Unassembled WGS sequence"/>
</dbReference>
<proteinExistence type="predicted"/>
<evidence type="ECO:0000313" key="4">
    <source>
        <dbReference type="Proteomes" id="UP000325313"/>
    </source>
</evidence>
<dbReference type="EMBL" id="VDEP01000404">
    <property type="protein sequence ID" value="KAA1090031.1"/>
    <property type="molecule type" value="Genomic_DNA"/>
</dbReference>
<sequence length="92" mass="10233">MERLSSTGYWFCLVQVYRGKCVKLLNSAIVCTDGHLGPFTDGLAEVSLGWARDIHSQYKPTSTGKRGPYLKSRLMVVERNTQIVRKPGGKSS</sequence>
<keyword evidence="3" id="KW-1185">Reference proteome</keyword>
<comment type="caution">
    <text evidence="1">The sequence shown here is derived from an EMBL/GenBank/DDBJ whole genome shotgun (WGS) entry which is preliminary data.</text>
</comment>
<accession>A0A5B0M240</accession>
<protein>
    <submittedName>
        <fullName evidence="1">Uncharacterized protein</fullName>
    </submittedName>
</protein>
<dbReference type="AlphaFoldDB" id="A0A5B0M240"/>
<evidence type="ECO:0000313" key="1">
    <source>
        <dbReference type="EMBL" id="KAA1070369.1"/>
    </source>
</evidence>
<dbReference type="Proteomes" id="UP000324748">
    <property type="component" value="Unassembled WGS sequence"/>
</dbReference>
<evidence type="ECO:0000313" key="2">
    <source>
        <dbReference type="EMBL" id="KAA1090031.1"/>
    </source>
</evidence>
<organism evidence="1 3">
    <name type="scientific">Puccinia graminis f. sp. tritici</name>
    <dbReference type="NCBI Taxonomy" id="56615"/>
    <lineage>
        <taxon>Eukaryota</taxon>
        <taxon>Fungi</taxon>
        <taxon>Dikarya</taxon>
        <taxon>Basidiomycota</taxon>
        <taxon>Pucciniomycotina</taxon>
        <taxon>Pucciniomycetes</taxon>
        <taxon>Pucciniales</taxon>
        <taxon>Pucciniaceae</taxon>
        <taxon>Puccinia</taxon>
    </lineage>
</organism>